<dbReference type="EMBL" id="CM055737">
    <property type="protein sequence ID" value="KAJ8006360.1"/>
    <property type="molecule type" value="Genomic_DNA"/>
</dbReference>
<dbReference type="Proteomes" id="UP001157502">
    <property type="component" value="Chromosome 10"/>
</dbReference>
<organism evidence="1 2">
    <name type="scientific">Dallia pectoralis</name>
    <name type="common">Alaska blackfish</name>
    <dbReference type="NCBI Taxonomy" id="75939"/>
    <lineage>
        <taxon>Eukaryota</taxon>
        <taxon>Metazoa</taxon>
        <taxon>Chordata</taxon>
        <taxon>Craniata</taxon>
        <taxon>Vertebrata</taxon>
        <taxon>Euteleostomi</taxon>
        <taxon>Actinopterygii</taxon>
        <taxon>Neopterygii</taxon>
        <taxon>Teleostei</taxon>
        <taxon>Protacanthopterygii</taxon>
        <taxon>Esociformes</taxon>
        <taxon>Umbridae</taxon>
        <taxon>Dallia</taxon>
    </lineage>
</organism>
<gene>
    <name evidence="1" type="ORF">DPEC_G00134420</name>
</gene>
<proteinExistence type="predicted"/>
<keyword evidence="2" id="KW-1185">Reference proteome</keyword>
<name>A0ACC2GS26_DALPE</name>
<protein>
    <submittedName>
        <fullName evidence="1">Uncharacterized protein</fullName>
    </submittedName>
</protein>
<sequence length="176" mass="19342">MEINEKGLSPPSHLSVSLQQCPAKITRWQPAQTTWLTQHRSCIYSFCSEEEPTPPAEPVRLHNHYSGTASQGIPKPVPHYVTTWATAVRVLVPSMLHFHLGKTTSVTSTTHHKPTEAGPTIPSQPEPSEFAAKDRAETSAQVSAVTGSYPDHLKHERHCWWQARSPAPGTLPAMAA</sequence>
<evidence type="ECO:0000313" key="1">
    <source>
        <dbReference type="EMBL" id="KAJ8006360.1"/>
    </source>
</evidence>
<accession>A0ACC2GS26</accession>
<reference evidence="1" key="1">
    <citation type="submission" date="2021-05" db="EMBL/GenBank/DDBJ databases">
        <authorList>
            <person name="Pan Q."/>
            <person name="Jouanno E."/>
            <person name="Zahm M."/>
            <person name="Klopp C."/>
            <person name="Cabau C."/>
            <person name="Louis A."/>
            <person name="Berthelot C."/>
            <person name="Parey E."/>
            <person name="Roest Crollius H."/>
            <person name="Montfort J."/>
            <person name="Robinson-Rechavi M."/>
            <person name="Bouchez O."/>
            <person name="Lampietro C."/>
            <person name="Lopez Roques C."/>
            <person name="Donnadieu C."/>
            <person name="Postlethwait J."/>
            <person name="Bobe J."/>
            <person name="Dillon D."/>
            <person name="Chandos A."/>
            <person name="von Hippel F."/>
            <person name="Guiguen Y."/>
        </authorList>
    </citation>
    <scope>NUCLEOTIDE SEQUENCE</scope>
    <source>
        <strain evidence="1">YG-Jan2019</strain>
    </source>
</reference>
<evidence type="ECO:0000313" key="2">
    <source>
        <dbReference type="Proteomes" id="UP001157502"/>
    </source>
</evidence>
<comment type="caution">
    <text evidence="1">The sequence shown here is derived from an EMBL/GenBank/DDBJ whole genome shotgun (WGS) entry which is preliminary data.</text>
</comment>